<reference evidence="2" key="2">
    <citation type="submission" date="2021-10" db="EMBL/GenBank/DDBJ databases">
        <title>Phylogenomics reveals ancestral predisposition of the termite-cultivated fungus Termitomyces towards a domesticated lifestyle.</title>
        <authorList>
            <person name="Auxier B."/>
            <person name="Grum-Grzhimaylo A."/>
            <person name="Cardenas M.E."/>
            <person name="Lodge J.D."/>
            <person name="Laessoe T."/>
            <person name="Pedersen O."/>
            <person name="Smith M.E."/>
            <person name="Kuyper T.W."/>
            <person name="Franco-Molano E.A."/>
            <person name="Baroni T.J."/>
            <person name="Aanen D.K."/>
        </authorList>
    </citation>
    <scope>NUCLEOTIDE SEQUENCE</scope>
    <source>
        <strain evidence="2">AP01</strain>
        <tissue evidence="2">Mycelium</tissue>
    </source>
</reference>
<evidence type="ECO:0000256" key="1">
    <source>
        <dbReference type="SAM" id="MobiDB-lite"/>
    </source>
</evidence>
<dbReference type="Proteomes" id="UP000775547">
    <property type="component" value="Unassembled WGS sequence"/>
</dbReference>
<keyword evidence="3" id="KW-1185">Reference proteome</keyword>
<gene>
    <name evidence="2" type="ORF">DXG03_004381</name>
</gene>
<feature type="region of interest" description="Disordered" evidence="1">
    <location>
        <begin position="1"/>
        <end position="34"/>
    </location>
</feature>
<accession>A0A9P7G8R7</accession>
<sequence length="89" mass="9378">MSPVPARLKSMFVRNKPTPVVTSPGSDSLPADKALPSVVSSTHTVASTSSETMHSSTLSARSISRAMGYERSMSSSFVLKVPVAPGYCF</sequence>
<organism evidence="2 3">
    <name type="scientific">Asterophora parasitica</name>
    <dbReference type="NCBI Taxonomy" id="117018"/>
    <lineage>
        <taxon>Eukaryota</taxon>
        <taxon>Fungi</taxon>
        <taxon>Dikarya</taxon>
        <taxon>Basidiomycota</taxon>
        <taxon>Agaricomycotina</taxon>
        <taxon>Agaricomycetes</taxon>
        <taxon>Agaricomycetidae</taxon>
        <taxon>Agaricales</taxon>
        <taxon>Tricholomatineae</taxon>
        <taxon>Lyophyllaceae</taxon>
        <taxon>Asterophora</taxon>
    </lineage>
</organism>
<dbReference type="AlphaFoldDB" id="A0A9P7G8R7"/>
<proteinExistence type="predicted"/>
<dbReference type="OrthoDB" id="10580670at2759"/>
<evidence type="ECO:0000313" key="3">
    <source>
        <dbReference type="Proteomes" id="UP000775547"/>
    </source>
</evidence>
<dbReference type="EMBL" id="JABCKV010000026">
    <property type="protein sequence ID" value="KAG5646142.1"/>
    <property type="molecule type" value="Genomic_DNA"/>
</dbReference>
<reference evidence="2" key="1">
    <citation type="submission" date="2020-07" db="EMBL/GenBank/DDBJ databases">
        <authorList>
            <person name="Nieuwenhuis M."/>
            <person name="Van De Peppel L.J.J."/>
        </authorList>
    </citation>
    <scope>NUCLEOTIDE SEQUENCE</scope>
    <source>
        <strain evidence="2">AP01</strain>
        <tissue evidence="2">Mycelium</tissue>
    </source>
</reference>
<comment type="caution">
    <text evidence="2">The sequence shown here is derived from an EMBL/GenBank/DDBJ whole genome shotgun (WGS) entry which is preliminary data.</text>
</comment>
<name>A0A9P7G8R7_9AGAR</name>
<protein>
    <submittedName>
        <fullName evidence="2">Uncharacterized protein</fullName>
    </submittedName>
</protein>
<evidence type="ECO:0000313" key="2">
    <source>
        <dbReference type="EMBL" id="KAG5646142.1"/>
    </source>
</evidence>